<proteinExistence type="predicted"/>
<protein>
    <submittedName>
        <fullName evidence="1">Uncharacterized protein</fullName>
    </submittedName>
</protein>
<name>A0A101LU40_PICGL</name>
<gene>
    <name evidence="1" type="ORF">ABT39_MTgene3452</name>
</gene>
<geneLocation type="mitochondrion" evidence="1"/>
<organism evidence="1">
    <name type="scientific">Picea glauca</name>
    <name type="common">White spruce</name>
    <name type="synonym">Pinus glauca</name>
    <dbReference type="NCBI Taxonomy" id="3330"/>
    <lineage>
        <taxon>Eukaryota</taxon>
        <taxon>Viridiplantae</taxon>
        <taxon>Streptophyta</taxon>
        <taxon>Embryophyta</taxon>
        <taxon>Tracheophyta</taxon>
        <taxon>Spermatophyta</taxon>
        <taxon>Pinopsida</taxon>
        <taxon>Pinidae</taxon>
        <taxon>Conifers I</taxon>
        <taxon>Pinales</taxon>
        <taxon>Pinaceae</taxon>
        <taxon>Picea</taxon>
    </lineage>
</organism>
<accession>A0A101LU40</accession>
<keyword evidence="1" id="KW-0496">Mitochondrion</keyword>
<reference evidence="1" key="1">
    <citation type="journal article" date="2015" name="Genome Biol. Evol.">
        <title>Organellar Genomes of White Spruce (Picea glauca): Assembly and Annotation.</title>
        <authorList>
            <person name="Jackman S.D."/>
            <person name="Warren R.L."/>
            <person name="Gibb E.A."/>
            <person name="Vandervalk B.P."/>
            <person name="Mohamadi H."/>
            <person name="Chu J."/>
            <person name="Raymond A."/>
            <person name="Pleasance S."/>
            <person name="Coope R."/>
            <person name="Wildung M.R."/>
            <person name="Ritland C.E."/>
            <person name="Bousquet J."/>
            <person name="Jones S.J."/>
            <person name="Bohlmann J."/>
            <person name="Birol I."/>
        </authorList>
    </citation>
    <scope>NUCLEOTIDE SEQUENCE [LARGE SCALE GENOMIC DNA]</scope>
    <source>
        <tissue evidence="1">Flushing bud</tissue>
    </source>
</reference>
<dbReference type="AlphaFoldDB" id="A0A101LU40"/>
<sequence>MQWTLKAFTLGYSVHGLDSMALAEILYRRLQLIVIRANSTYCILQITTMER</sequence>
<dbReference type="EMBL" id="LKAM01000020">
    <property type="protein sequence ID" value="KUM45379.1"/>
    <property type="molecule type" value="Genomic_DNA"/>
</dbReference>
<evidence type="ECO:0000313" key="1">
    <source>
        <dbReference type="EMBL" id="KUM45379.1"/>
    </source>
</evidence>
<comment type="caution">
    <text evidence="1">The sequence shown here is derived from an EMBL/GenBank/DDBJ whole genome shotgun (WGS) entry which is preliminary data.</text>
</comment>